<proteinExistence type="predicted"/>
<sequence>MPSSKETPNVTLAKPGDWLEWYDSLRDLAREYDLEDLVDLEKEKPVAEILLPRPERPNPLILFPDLLDALPPTALWKVASRVRDVKGVAVEPPRYTLIRNQAVEDDALVHLTSAQATGWSTRLSMYESREREWRSQKHNVLALRRWIADSTDPLFDYCTRDIEGVREVVERLQRLFPPSLEEHAAYKEYQQITGKAGQGLGVDEWFRQWCHAYYRIRRLDTGQLGDYQASVDFLKAARRYIPIWSHNTLLRVMSPKAAQASALDPKTPSDLIRDFHRLNLHAPPSLREVPPWLKETEEQNGPYHCPCHSNVVSHKPEACVYVKAAITGLHPPKRRLKEKLLSKTRDALEEPRWAWLVDEIEAVEICRNYGP</sequence>
<comment type="caution">
    <text evidence="1">The sequence shown here is derived from an EMBL/GenBank/DDBJ whole genome shotgun (WGS) entry which is preliminary data.</text>
</comment>
<evidence type="ECO:0000313" key="2">
    <source>
        <dbReference type="Proteomes" id="UP001302745"/>
    </source>
</evidence>
<evidence type="ECO:0000313" key="1">
    <source>
        <dbReference type="EMBL" id="KAK4157154.1"/>
    </source>
</evidence>
<name>A0AAN6VT44_9PEZI</name>
<organism evidence="1 2">
    <name type="scientific">Chaetomidium leptoderma</name>
    <dbReference type="NCBI Taxonomy" id="669021"/>
    <lineage>
        <taxon>Eukaryota</taxon>
        <taxon>Fungi</taxon>
        <taxon>Dikarya</taxon>
        <taxon>Ascomycota</taxon>
        <taxon>Pezizomycotina</taxon>
        <taxon>Sordariomycetes</taxon>
        <taxon>Sordariomycetidae</taxon>
        <taxon>Sordariales</taxon>
        <taxon>Chaetomiaceae</taxon>
        <taxon>Chaetomidium</taxon>
    </lineage>
</organism>
<keyword evidence="2" id="KW-1185">Reference proteome</keyword>
<accession>A0AAN6VT44</accession>
<gene>
    <name evidence="1" type="ORF">C8A00DRAFT_29864</name>
</gene>
<reference evidence="1" key="1">
    <citation type="journal article" date="2023" name="Mol. Phylogenet. Evol.">
        <title>Genome-scale phylogeny and comparative genomics of the fungal order Sordariales.</title>
        <authorList>
            <person name="Hensen N."/>
            <person name="Bonometti L."/>
            <person name="Westerberg I."/>
            <person name="Brannstrom I.O."/>
            <person name="Guillou S."/>
            <person name="Cros-Aarteil S."/>
            <person name="Calhoun S."/>
            <person name="Haridas S."/>
            <person name="Kuo A."/>
            <person name="Mondo S."/>
            <person name="Pangilinan J."/>
            <person name="Riley R."/>
            <person name="LaButti K."/>
            <person name="Andreopoulos B."/>
            <person name="Lipzen A."/>
            <person name="Chen C."/>
            <person name="Yan M."/>
            <person name="Daum C."/>
            <person name="Ng V."/>
            <person name="Clum A."/>
            <person name="Steindorff A."/>
            <person name="Ohm R.A."/>
            <person name="Martin F."/>
            <person name="Silar P."/>
            <person name="Natvig D.O."/>
            <person name="Lalanne C."/>
            <person name="Gautier V."/>
            <person name="Ament-Velasquez S.L."/>
            <person name="Kruys A."/>
            <person name="Hutchinson M.I."/>
            <person name="Powell A.J."/>
            <person name="Barry K."/>
            <person name="Miller A.N."/>
            <person name="Grigoriev I.V."/>
            <person name="Debuchy R."/>
            <person name="Gladieux P."/>
            <person name="Hiltunen Thoren M."/>
            <person name="Johannesson H."/>
        </authorList>
    </citation>
    <scope>NUCLEOTIDE SEQUENCE</scope>
    <source>
        <strain evidence="1">CBS 538.74</strain>
    </source>
</reference>
<reference evidence="1" key="2">
    <citation type="submission" date="2023-05" db="EMBL/GenBank/DDBJ databases">
        <authorList>
            <consortium name="Lawrence Berkeley National Laboratory"/>
            <person name="Steindorff A."/>
            <person name="Hensen N."/>
            <person name="Bonometti L."/>
            <person name="Westerberg I."/>
            <person name="Brannstrom I.O."/>
            <person name="Guillou S."/>
            <person name="Cros-Aarteil S."/>
            <person name="Calhoun S."/>
            <person name="Haridas S."/>
            <person name="Kuo A."/>
            <person name="Mondo S."/>
            <person name="Pangilinan J."/>
            <person name="Riley R."/>
            <person name="Labutti K."/>
            <person name="Andreopoulos B."/>
            <person name="Lipzen A."/>
            <person name="Chen C."/>
            <person name="Yanf M."/>
            <person name="Daum C."/>
            <person name="Ng V."/>
            <person name="Clum A."/>
            <person name="Ohm R."/>
            <person name="Martin F."/>
            <person name="Silar P."/>
            <person name="Natvig D."/>
            <person name="Lalanne C."/>
            <person name="Gautier V."/>
            <person name="Ament-Velasquez S.L."/>
            <person name="Kruys A."/>
            <person name="Hutchinson M.I."/>
            <person name="Powell A.J."/>
            <person name="Barry K."/>
            <person name="Miller A.N."/>
            <person name="Grigoriev I.V."/>
            <person name="Debuchy R."/>
            <person name="Gladieux P."/>
            <person name="Thoren M.H."/>
            <person name="Johannesson H."/>
        </authorList>
    </citation>
    <scope>NUCLEOTIDE SEQUENCE</scope>
    <source>
        <strain evidence="1">CBS 538.74</strain>
    </source>
</reference>
<dbReference type="EMBL" id="MU856854">
    <property type="protein sequence ID" value="KAK4157154.1"/>
    <property type="molecule type" value="Genomic_DNA"/>
</dbReference>
<dbReference type="AlphaFoldDB" id="A0AAN6VT44"/>
<protein>
    <submittedName>
        <fullName evidence="1">Uncharacterized protein</fullName>
    </submittedName>
</protein>
<dbReference type="Proteomes" id="UP001302745">
    <property type="component" value="Unassembled WGS sequence"/>
</dbReference>